<dbReference type="InterPro" id="IPR050459">
    <property type="entry name" value="WD_repeat_RBAP46/RBAP48/MSI1"/>
</dbReference>
<proteinExistence type="predicted"/>
<evidence type="ECO:0000256" key="4">
    <source>
        <dbReference type="SAM" id="MobiDB-lite"/>
    </source>
</evidence>
<evidence type="ECO:0000256" key="2">
    <source>
        <dbReference type="ARBA" id="ARBA00022737"/>
    </source>
</evidence>
<keyword evidence="6" id="KW-1185">Reference proteome</keyword>
<dbReference type="Gene3D" id="2.130.10.10">
    <property type="entry name" value="YVTN repeat-like/Quinoprotein amine dehydrogenase"/>
    <property type="match status" value="1"/>
</dbReference>
<reference evidence="5 6" key="1">
    <citation type="submission" date="2016-08" db="EMBL/GenBank/DDBJ databases">
        <title>A Parts List for Fungal Cellulosomes Revealed by Comparative Genomics.</title>
        <authorList>
            <consortium name="DOE Joint Genome Institute"/>
            <person name="Haitjema C.H."/>
            <person name="Gilmore S.P."/>
            <person name="Henske J.K."/>
            <person name="Solomon K.V."/>
            <person name="De Groot R."/>
            <person name="Kuo A."/>
            <person name="Mondo S.J."/>
            <person name="Salamov A.A."/>
            <person name="Labutti K."/>
            <person name="Zhao Z."/>
            <person name="Chiniquy J."/>
            <person name="Barry K."/>
            <person name="Brewer H.M."/>
            <person name="Purvine S.O."/>
            <person name="Wright A.T."/>
            <person name="Boxma B."/>
            <person name="Van Alen T."/>
            <person name="Hackstein J.H."/>
            <person name="Baker S.E."/>
            <person name="Grigoriev I.V."/>
            <person name="O'Malley M.A."/>
        </authorList>
    </citation>
    <scope>NUCLEOTIDE SEQUENCE [LARGE SCALE GENOMIC DNA]</scope>
    <source>
        <strain evidence="5 6">G1</strain>
    </source>
</reference>
<feature type="repeat" description="WD" evidence="3">
    <location>
        <begin position="721"/>
        <end position="763"/>
    </location>
</feature>
<dbReference type="EMBL" id="MCOG01000065">
    <property type="protein sequence ID" value="ORY58961.1"/>
    <property type="molecule type" value="Genomic_DNA"/>
</dbReference>
<dbReference type="InterPro" id="IPR001680">
    <property type="entry name" value="WD40_rpt"/>
</dbReference>
<evidence type="ECO:0000313" key="5">
    <source>
        <dbReference type="EMBL" id="ORY58961.1"/>
    </source>
</evidence>
<feature type="compositionally biased region" description="Polar residues" evidence="4">
    <location>
        <begin position="366"/>
        <end position="378"/>
    </location>
</feature>
<evidence type="ECO:0000313" key="6">
    <source>
        <dbReference type="Proteomes" id="UP000193920"/>
    </source>
</evidence>
<dbReference type="PROSITE" id="PS50294">
    <property type="entry name" value="WD_REPEATS_REGION"/>
    <property type="match status" value="1"/>
</dbReference>
<feature type="compositionally biased region" description="Low complexity" evidence="4">
    <location>
        <begin position="379"/>
        <end position="394"/>
    </location>
</feature>
<evidence type="ECO:0000256" key="3">
    <source>
        <dbReference type="PROSITE-ProRule" id="PRU00221"/>
    </source>
</evidence>
<dbReference type="PANTHER" id="PTHR22850">
    <property type="entry name" value="WD40 REPEAT FAMILY"/>
    <property type="match status" value="1"/>
</dbReference>
<dbReference type="SMART" id="SM00320">
    <property type="entry name" value="WD40"/>
    <property type="match status" value="3"/>
</dbReference>
<protein>
    <submittedName>
        <fullName evidence="5">WD40 repeat-like protein</fullName>
    </submittedName>
</protein>
<feature type="compositionally biased region" description="Polar residues" evidence="4">
    <location>
        <begin position="290"/>
        <end position="303"/>
    </location>
</feature>
<sequence length="869" mass="101278">MDYIQNPIHMKINNHHHQDFNGISMGPSYHNNYNYYDINGPMNDYPINDEYSINDEYPMMNMNMNNPNIMNNNPHLPSFQKTFQLNQTPNGSSRTIRNIIRPEYNDNINNFNKNQIHNNKLIFNNNLNYKSKNNKNPQSNVIKNIYNSPNINNKSKNNNINTNIVNNKINNNNEIGKNNNKNNNSKMKINNNLNEKKIKSTNSKIKNSVQAKKDVSKKNKVKNIDNEKMNKDQNSKIKNKINENKEKTNLNNYDKVKNISRKNGNKNNENNKRLLDNTDEENEKKRQKKNSTVYMKQSPKILNQSLNDNKKNLKKNYIGQNNNDCNVKNDILKTNNESIRKIQEKENDFKPKNVNTIKLESKNIKEASNTTNKQSKLHSNSNKSEINTNSNNNINIKNYNNNSMNDSLKIKTIIDLKEKHDIPITNPLNSVLSKENNFNNNSQIKIKYNTKSKKNTKNDNNKVISTSYNFVRFENVTLSKYCYQYHFLYKYRCNKCCESITWGGYNDCDDYKQYKLYIDNSDYSLSVLTTDLYSINNPAIIRQMAYDEVVNYNNINYIGDVEYERSINHNLIYSQQLNILLSNIDNQHYYIWNLKNNKYQTYNYDKNSIHDLKEPSLKLQYNGILHDSITLSGSGVFGLDSDGNLAKWNLDTIPSMNESDKMSICSINPQSIIKLQNNEKIKKIKTYSNNNQEILIALSTNNNVMFYDLKNDDFKPINNFKKAHNSNITTIDINPINSFYVLTGGDDNFIKIWDLRNPSAELISSCYYSNGINKLRWCPHLSNTFCCSSKNGIISIWSMNSLSENKPLMINNEHQSNRPVKVDFEWNPHKEQEGTIASVDKPGINNIRDSCVQVWRPLVYTYLYNGLIK</sequence>
<evidence type="ECO:0000256" key="1">
    <source>
        <dbReference type="ARBA" id="ARBA00022574"/>
    </source>
</evidence>
<accession>A0A1Y2DIA0</accession>
<dbReference type="InterPro" id="IPR036322">
    <property type="entry name" value="WD40_repeat_dom_sf"/>
</dbReference>
<gene>
    <name evidence="5" type="ORF">LY90DRAFT_247912</name>
</gene>
<feature type="region of interest" description="Disordered" evidence="4">
    <location>
        <begin position="360"/>
        <end position="394"/>
    </location>
</feature>
<dbReference type="PROSITE" id="PS50082">
    <property type="entry name" value="WD_REPEATS_2"/>
    <property type="match status" value="1"/>
</dbReference>
<dbReference type="OrthoDB" id="2156021at2759"/>
<dbReference type="PROSITE" id="PS00678">
    <property type="entry name" value="WD_REPEATS_1"/>
    <property type="match status" value="1"/>
</dbReference>
<dbReference type="STRING" id="1754190.A0A1Y2DIA0"/>
<dbReference type="InterPro" id="IPR015943">
    <property type="entry name" value="WD40/YVTN_repeat-like_dom_sf"/>
</dbReference>
<dbReference type="SUPFAM" id="SSF50978">
    <property type="entry name" value="WD40 repeat-like"/>
    <property type="match status" value="1"/>
</dbReference>
<dbReference type="AlphaFoldDB" id="A0A1Y2DIA0"/>
<dbReference type="Pfam" id="PF00400">
    <property type="entry name" value="WD40"/>
    <property type="match status" value="1"/>
</dbReference>
<keyword evidence="1 3" id="KW-0853">WD repeat</keyword>
<keyword evidence="2" id="KW-0677">Repeat</keyword>
<organism evidence="5 6">
    <name type="scientific">Neocallimastix californiae</name>
    <dbReference type="NCBI Taxonomy" id="1754190"/>
    <lineage>
        <taxon>Eukaryota</taxon>
        <taxon>Fungi</taxon>
        <taxon>Fungi incertae sedis</taxon>
        <taxon>Chytridiomycota</taxon>
        <taxon>Chytridiomycota incertae sedis</taxon>
        <taxon>Neocallimastigomycetes</taxon>
        <taxon>Neocallimastigales</taxon>
        <taxon>Neocallimastigaceae</taxon>
        <taxon>Neocallimastix</taxon>
    </lineage>
</organism>
<name>A0A1Y2DIA0_9FUNG</name>
<feature type="region of interest" description="Disordered" evidence="4">
    <location>
        <begin position="204"/>
        <end position="303"/>
    </location>
</feature>
<feature type="compositionally biased region" description="Basic and acidic residues" evidence="4">
    <location>
        <begin position="211"/>
        <end position="248"/>
    </location>
</feature>
<dbReference type="Proteomes" id="UP000193920">
    <property type="component" value="Unassembled WGS sequence"/>
</dbReference>
<dbReference type="InterPro" id="IPR019775">
    <property type="entry name" value="WD40_repeat_CS"/>
</dbReference>
<comment type="caution">
    <text evidence="5">The sequence shown here is derived from an EMBL/GenBank/DDBJ whole genome shotgun (WGS) entry which is preliminary data.</text>
</comment>